<evidence type="ECO:0000256" key="1">
    <source>
        <dbReference type="ARBA" id="ARBA00001933"/>
    </source>
</evidence>
<dbReference type="PANTHER" id="PTHR43780">
    <property type="entry name" value="1-AMINOCYCLOPROPANE-1-CARBOXYLATE DEAMINASE-RELATED"/>
    <property type="match status" value="1"/>
</dbReference>
<evidence type="ECO:0000313" key="5">
    <source>
        <dbReference type="EMBL" id="MFC5498089.1"/>
    </source>
</evidence>
<dbReference type="Gene3D" id="3.40.50.1100">
    <property type="match status" value="2"/>
</dbReference>
<feature type="domain" description="Tryptophan synthase beta chain-like PALP" evidence="4">
    <location>
        <begin position="31"/>
        <end position="331"/>
    </location>
</feature>
<evidence type="ECO:0000256" key="3">
    <source>
        <dbReference type="ARBA" id="ARBA00022898"/>
    </source>
</evidence>
<comment type="cofactor">
    <cofactor evidence="1">
        <name>pyridoxal 5'-phosphate</name>
        <dbReference type="ChEBI" id="CHEBI:597326"/>
    </cofactor>
</comment>
<name>A0ABW0NBY6_9BURK</name>
<dbReference type="InterPro" id="IPR001926">
    <property type="entry name" value="TrpB-like_PALP"/>
</dbReference>
<protein>
    <submittedName>
        <fullName evidence="5">1-aminocyclopropane-1-carboxylate deaminase/D-cysteine desulfhydrase</fullName>
    </submittedName>
</protein>
<evidence type="ECO:0000256" key="2">
    <source>
        <dbReference type="ARBA" id="ARBA00008639"/>
    </source>
</evidence>
<evidence type="ECO:0000259" key="4">
    <source>
        <dbReference type="Pfam" id="PF00291"/>
    </source>
</evidence>
<dbReference type="PIRSF" id="PIRSF006278">
    <property type="entry name" value="ACCD_DCysDesulf"/>
    <property type="match status" value="1"/>
</dbReference>
<dbReference type="Pfam" id="PF00291">
    <property type="entry name" value="PALP"/>
    <property type="match status" value="1"/>
</dbReference>
<dbReference type="PANTHER" id="PTHR43780:SF2">
    <property type="entry name" value="1-AMINOCYCLOPROPANE-1-CARBOXYLATE DEAMINASE-RELATED"/>
    <property type="match status" value="1"/>
</dbReference>
<dbReference type="EMBL" id="JBHSMF010000006">
    <property type="protein sequence ID" value="MFC5498089.1"/>
    <property type="molecule type" value="Genomic_DNA"/>
</dbReference>
<sequence length="356" mass="38221">MSRPLAPKALLAPRLLPQHVPGLDALVRPLELVERPTPVTEAGALGDRWKLGRLWIKRDDLSAPLYGGSKVRNLEFFLGHALARGATGVVTMGPLGSHQVLATAVYGRRAGLATRALLTPQPDVRESGLNRKLLPALGMEVIRCERFIDVPLGLLRARFGQLEGRAPYWIPPGSHHPIGVLGVIEGALEIARAIEAGELPPIDDVVVPTGTCATAAGLALGFAMAGLPVRVVAVRMVPMLITGPGKMRKLARRTLALLRQAGYARPVTLGEILWLDQFAGPGYGLPNALSDRAALDVAELADFRTETTYVAKTLALFQQRDLQGRRVLFWNTYSAVDPDPAAVQPEHGPHWAGAPA</sequence>
<dbReference type="RefSeq" id="WP_376850152.1">
    <property type="nucleotide sequence ID" value="NZ_JBHSMF010000006.1"/>
</dbReference>
<dbReference type="SUPFAM" id="SSF53686">
    <property type="entry name" value="Tryptophan synthase beta subunit-like PLP-dependent enzymes"/>
    <property type="match status" value="1"/>
</dbReference>
<comment type="caution">
    <text evidence="5">The sequence shown here is derived from an EMBL/GenBank/DDBJ whole genome shotgun (WGS) entry which is preliminary data.</text>
</comment>
<keyword evidence="6" id="KW-1185">Reference proteome</keyword>
<keyword evidence="3" id="KW-0663">Pyridoxal phosphate</keyword>
<organism evidence="5 6">
    <name type="scientific">Caenimonas terrae</name>
    <dbReference type="NCBI Taxonomy" id="696074"/>
    <lineage>
        <taxon>Bacteria</taxon>
        <taxon>Pseudomonadati</taxon>
        <taxon>Pseudomonadota</taxon>
        <taxon>Betaproteobacteria</taxon>
        <taxon>Burkholderiales</taxon>
        <taxon>Comamonadaceae</taxon>
        <taxon>Caenimonas</taxon>
    </lineage>
</organism>
<dbReference type="InterPro" id="IPR036052">
    <property type="entry name" value="TrpB-like_PALP_sf"/>
</dbReference>
<evidence type="ECO:0000313" key="6">
    <source>
        <dbReference type="Proteomes" id="UP001596037"/>
    </source>
</evidence>
<dbReference type="Proteomes" id="UP001596037">
    <property type="component" value="Unassembled WGS sequence"/>
</dbReference>
<proteinExistence type="inferred from homology"/>
<comment type="similarity">
    <text evidence="2">Belongs to the ACC deaminase/D-cysteine desulfhydrase family.</text>
</comment>
<dbReference type="InterPro" id="IPR027278">
    <property type="entry name" value="ACCD_DCysDesulf"/>
</dbReference>
<accession>A0ABW0NBY6</accession>
<reference evidence="6" key="1">
    <citation type="journal article" date="2019" name="Int. J. Syst. Evol. Microbiol.">
        <title>The Global Catalogue of Microorganisms (GCM) 10K type strain sequencing project: providing services to taxonomists for standard genome sequencing and annotation.</title>
        <authorList>
            <consortium name="The Broad Institute Genomics Platform"/>
            <consortium name="The Broad Institute Genome Sequencing Center for Infectious Disease"/>
            <person name="Wu L."/>
            <person name="Ma J."/>
        </authorList>
    </citation>
    <scope>NUCLEOTIDE SEQUENCE [LARGE SCALE GENOMIC DNA]</scope>
    <source>
        <strain evidence="6">CCUG 57401</strain>
    </source>
</reference>
<gene>
    <name evidence="5" type="ORF">ACFPOE_11135</name>
</gene>